<dbReference type="EMBL" id="JALJOR010000008">
    <property type="protein sequence ID" value="KAK9812954.1"/>
    <property type="molecule type" value="Genomic_DNA"/>
</dbReference>
<dbReference type="Proteomes" id="UP001489004">
    <property type="component" value="Unassembled WGS sequence"/>
</dbReference>
<organism evidence="1 2">
    <name type="scientific">[Myrmecia] bisecta</name>
    <dbReference type="NCBI Taxonomy" id="41462"/>
    <lineage>
        <taxon>Eukaryota</taxon>
        <taxon>Viridiplantae</taxon>
        <taxon>Chlorophyta</taxon>
        <taxon>core chlorophytes</taxon>
        <taxon>Trebouxiophyceae</taxon>
        <taxon>Trebouxiales</taxon>
        <taxon>Trebouxiaceae</taxon>
        <taxon>Myrmecia</taxon>
    </lineage>
</organism>
<comment type="caution">
    <text evidence="1">The sequence shown here is derived from an EMBL/GenBank/DDBJ whole genome shotgun (WGS) entry which is preliminary data.</text>
</comment>
<sequence>MDPLPERDRSIMAAFDMINEQLAGVAALQDQWQRWAQWQERRTVGDINPHAFNWPFAVTRHADSEDGSAAEAAWPICAVIWHDSDHGKYTRFQQHYLAELKRGAYDKHLQPGTDTQVIHAAETARLGSGALDTNTFSSVELRMAEVVLQPKASELGIRKVALSWNYCEQQPYGPRIIPEIALWMWSEGSKPIDGWCGAAIQLLDLVGIKESEIEKLDVYPLGSLAWLASAAEILSRNGPFATPRARELIAQQHEWRLWENRLSAHPFISKMLPRQVLAQAFAGL</sequence>
<dbReference type="AlphaFoldDB" id="A0AAW1PYM2"/>
<proteinExistence type="predicted"/>
<protein>
    <submittedName>
        <fullName evidence="1">Uncharacterized protein</fullName>
    </submittedName>
</protein>
<gene>
    <name evidence="1" type="ORF">WJX72_006366</name>
</gene>
<keyword evidence="2" id="KW-1185">Reference proteome</keyword>
<evidence type="ECO:0000313" key="1">
    <source>
        <dbReference type="EMBL" id="KAK9812954.1"/>
    </source>
</evidence>
<name>A0AAW1PYM2_9CHLO</name>
<evidence type="ECO:0000313" key="2">
    <source>
        <dbReference type="Proteomes" id="UP001489004"/>
    </source>
</evidence>
<reference evidence="1 2" key="1">
    <citation type="journal article" date="2024" name="Nat. Commun.">
        <title>Phylogenomics reveals the evolutionary origins of lichenization in chlorophyte algae.</title>
        <authorList>
            <person name="Puginier C."/>
            <person name="Libourel C."/>
            <person name="Otte J."/>
            <person name="Skaloud P."/>
            <person name="Haon M."/>
            <person name="Grisel S."/>
            <person name="Petersen M."/>
            <person name="Berrin J.G."/>
            <person name="Delaux P.M."/>
            <person name="Dal Grande F."/>
            <person name="Keller J."/>
        </authorList>
    </citation>
    <scope>NUCLEOTIDE SEQUENCE [LARGE SCALE GENOMIC DNA]</scope>
    <source>
        <strain evidence="1 2">SAG 2043</strain>
    </source>
</reference>
<accession>A0AAW1PYM2</accession>